<dbReference type="Proteomes" id="UP001057402">
    <property type="component" value="Chromosome 11"/>
</dbReference>
<reference evidence="2" key="1">
    <citation type="journal article" date="2023" name="Front. Plant Sci.">
        <title>Chromosomal-level genome assembly of Melastoma candidum provides insights into trichome evolution.</title>
        <authorList>
            <person name="Zhong Y."/>
            <person name="Wu W."/>
            <person name="Sun C."/>
            <person name="Zou P."/>
            <person name="Liu Y."/>
            <person name="Dai S."/>
            <person name="Zhou R."/>
        </authorList>
    </citation>
    <scope>NUCLEOTIDE SEQUENCE [LARGE SCALE GENOMIC DNA]</scope>
</reference>
<proteinExistence type="predicted"/>
<name>A0ACB9LK02_9MYRT</name>
<comment type="caution">
    <text evidence="1">The sequence shown here is derived from an EMBL/GenBank/DDBJ whole genome shotgun (WGS) entry which is preliminary data.</text>
</comment>
<accession>A0ACB9LK02</accession>
<dbReference type="EMBL" id="CM042890">
    <property type="protein sequence ID" value="KAI4311716.1"/>
    <property type="molecule type" value="Genomic_DNA"/>
</dbReference>
<organism evidence="1 2">
    <name type="scientific">Melastoma candidum</name>
    <dbReference type="NCBI Taxonomy" id="119954"/>
    <lineage>
        <taxon>Eukaryota</taxon>
        <taxon>Viridiplantae</taxon>
        <taxon>Streptophyta</taxon>
        <taxon>Embryophyta</taxon>
        <taxon>Tracheophyta</taxon>
        <taxon>Spermatophyta</taxon>
        <taxon>Magnoliopsida</taxon>
        <taxon>eudicotyledons</taxon>
        <taxon>Gunneridae</taxon>
        <taxon>Pentapetalae</taxon>
        <taxon>rosids</taxon>
        <taxon>malvids</taxon>
        <taxon>Myrtales</taxon>
        <taxon>Melastomataceae</taxon>
        <taxon>Melastomatoideae</taxon>
        <taxon>Melastomateae</taxon>
        <taxon>Melastoma</taxon>
    </lineage>
</organism>
<evidence type="ECO:0000313" key="2">
    <source>
        <dbReference type="Proteomes" id="UP001057402"/>
    </source>
</evidence>
<keyword evidence="2" id="KW-1185">Reference proteome</keyword>
<evidence type="ECO:0000313" key="1">
    <source>
        <dbReference type="EMBL" id="KAI4311716.1"/>
    </source>
</evidence>
<gene>
    <name evidence="1" type="ORF">MLD38_036591</name>
</gene>
<protein>
    <submittedName>
        <fullName evidence="1">Uncharacterized protein</fullName>
    </submittedName>
</protein>
<sequence length="112" mass="12797">MRPMTEESANLLLPQVNGWKLEKECEVLKLSRSWKVKSFVKGLEFFRRVGDVADAEGHHSDLHLVGWNNVAIDIWTHSVENDFILAAKINGLDLGELLRRKAKCVDARLEQD</sequence>